<dbReference type="RefSeq" id="WP_089208535.1">
    <property type="nucleotide sequence ID" value="NZ_FZOD01000016.1"/>
</dbReference>
<evidence type="ECO:0000256" key="1">
    <source>
        <dbReference type="SAM" id="MobiDB-lite"/>
    </source>
</evidence>
<evidence type="ECO:0000313" key="4">
    <source>
        <dbReference type="Proteomes" id="UP000198282"/>
    </source>
</evidence>
<proteinExistence type="predicted"/>
<organism evidence="3 4">
    <name type="scientific">Streptosporangium subroseum</name>
    <dbReference type="NCBI Taxonomy" id="106412"/>
    <lineage>
        <taxon>Bacteria</taxon>
        <taxon>Bacillati</taxon>
        <taxon>Actinomycetota</taxon>
        <taxon>Actinomycetes</taxon>
        <taxon>Streptosporangiales</taxon>
        <taxon>Streptosporangiaceae</taxon>
        <taxon>Streptosporangium</taxon>
    </lineage>
</organism>
<feature type="region of interest" description="Disordered" evidence="1">
    <location>
        <begin position="351"/>
        <end position="381"/>
    </location>
</feature>
<gene>
    <name evidence="3" type="ORF">SAMN05216276_1016142</name>
</gene>
<accession>A0A239HI89</accession>
<keyword evidence="2" id="KW-0812">Transmembrane</keyword>
<dbReference type="EMBL" id="FZOD01000016">
    <property type="protein sequence ID" value="SNS81040.1"/>
    <property type="molecule type" value="Genomic_DNA"/>
</dbReference>
<evidence type="ECO:0008006" key="5">
    <source>
        <dbReference type="Google" id="ProtNLM"/>
    </source>
</evidence>
<keyword evidence="2" id="KW-0472">Membrane</keyword>
<protein>
    <recommendedName>
        <fullName evidence="5">DNA-directed RNA polymerase specialized sigma subunit, sigma24 family</fullName>
    </recommendedName>
</protein>
<sequence>MTQPLLAQRSRGDLIAELYDRHATGLFAYCHDQLGDAASAADALTSVLAVVTAENPPRAALYALARREIHQRDVVYAPLSVGADPASALVERVLRELRPHQREVLYLSGMCEMDTSELAWVLDVAGDTADELTVSACRRFAQSLSLALASTQVPDHLADVFGAMSVAPIRDVLTRAPWAVPPVGLRAALLGPRAVTATAARRAPSPLVKQLWPTTPAWPLPLAEAGSPTGPSSPGRFQDPASPPDRFPDPFSPSNRSPDPFSPPDPAVVSAHEAATAPMPKIRDSVLTALDDDAGARVSRLRLQRPKPRRAMPLSAPIPADVLDDAPAENLFRPLTPEVRVTPAPADKLVASASSDETSSDTAVSDTTVSDRTVSDEAPPGEMTLDEAIRDMAARRERASRVLPLPGWPLQTDQLDALARHEQPPLPQWLTNPDPPADSERAQPPLPDWFTDRDHPGPGPQHDQLPYAKPVFPSWSTHVYQPGAPAPHEERPDDLDLGRAPRAAELAETSEMAAIREPEVATSVPDPANGHARHKHKMIRYGRRHHHDWAWELIGFVIALAIAMIVFFAVPMLGTP</sequence>
<reference evidence="3 4" key="1">
    <citation type="submission" date="2017-06" db="EMBL/GenBank/DDBJ databases">
        <authorList>
            <person name="Kim H.J."/>
            <person name="Triplett B.A."/>
        </authorList>
    </citation>
    <scope>NUCLEOTIDE SEQUENCE [LARGE SCALE GENOMIC DNA]</scope>
    <source>
        <strain evidence="3 4">CGMCC 4.2132</strain>
    </source>
</reference>
<dbReference type="InterPro" id="IPR013324">
    <property type="entry name" value="RNA_pol_sigma_r3/r4-like"/>
</dbReference>
<name>A0A239HI89_9ACTN</name>
<evidence type="ECO:0000313" key="3">
    <source>
        <dbReference type="EMBL" id="SNS81040.1"/>
    </source>
</evidence>
<keyword evidence="2" id="KW-1133">Transmembrane helix</keyword>
<feature type="region of interest" description="Disordered" evidence="1">
    <location>
        <begin position="218"/>
        <end position="282"/>
    </location>
</feature>
<feature type="transmembrane region" description="Helical" evidence="2">
    <location>
        <begin position="549"/>
        <end position="570"/>
    </location>
</feature>
<dbReference type="SUPFAM" id="SSF88659">
    <property type="entry name" value="Sigma3 and sigma4 domains of RNA polymerase sigma factors"/>
    <property type="match status" value="1"/>
</dbReference>
<feature type="region of interest" description="Disordered" evidence="1">
    <location>
        <begin position="425"/>
        <end position="468"/>
    </location>
</feature>
<dbReference type="Proteomes" id="UP000198282">
    <property type="component" value="Unassembled WGS sequence"/>
</dbReference>
<keyword evidence="4" id="KW-1185">Reference proteome</keyword>
<evidence type="ECO:0000256" key="2">
    <source>
        <dbReference type="SAM" id="Phobius"/>
    </source>
</evidence>
<dbReference type="Gene3D" id="1.20.140.160">
    <property type="match status" value="1"/>
</dbReference>
<feature type="compositionally biased region" description="Low complexity" evidence="1">
    <location>
        <begin position="351"/>
        <end position="372"/>
    </location>
</feature>
<dbReference type="AlphaFoldDB" id="A0A239HI89"/>